<feature type="region of interest" description="Disordered" evidence="1">
    <location>
        <begin position="71"/>
        <end position="114"/>
    </location>
</feature>
<evidence type="ECO:0000313" key="5">
    <source>
        <dbReference type="Proteomes" id="UP000325440"/>
    </source>
</evidence>
<dbReference type="EMBL" id="CABPRJ010000495">
    <property type="protein sequence ID" value="VVC29562.1"/>
    <property type="molecule type" value="Genomic_DNA"/>
</dbReference>
<keyword evidence="5" id="KW-1185">Reference proteome</keyword>
<keyword evidence="2" id="KW-1133">Transmembrane helix</keyword>
<accession>A0A5E4MJM3</accession>
<feature type="signal peptide" evidence="3">
    <location>
        <begin position="1"/>
        <end position="22"/>
    </location>
</feature>
<evidence type="ECO:0000313" key="4">
    <source>
        <dbReference type="EMBL" id="VVC29562.1"/>
    </source>
</evidence>
<keyword evidence="2" id="KW-0812">Transmembrane</keyword>
<gene>
    <name evidence="4" type="ORF">CINCED_3A005006</name>
</gene>
<name>A0A5E4MJM3_9HEMI</name>
<keyword evidence="2" id="KW-0472">Membrane</keyword>
<feature type="transmembrane region" description="Helical" evidence="2">
    <location>
        <begin position="168"/>
        <end position="190"/>
    </location>
</feature>
<evidence type="ECO:0000256" key="3">
    <source>
        <dbReference type="SAM" id="SignalP"/>
    </source>
</evidence>
<feature type="chain" id="PRO_5023039640" evidence="3">
    <location>
        <begin position="23"/>
        <end position="198"/>
    </location>
</feature>
<evidence type="ECO:0000256" key="1">
    <source>
        <dbReference type="SAM" id="MobiDB-lite"/>
    </source>
</evidence>
<organism evidence="4 5">
    <name type="scientific">Cinara cedri</name>
    <dbReference type="NCBI Taxonomy" id="506608"/>
    <lineage>
        <taxon>Eukaryota</taxon>
        <taxon>Metazoa</taxon>
        <taxon>Ecdysozoa</taxon>
        <taxon>Arthropoda</taxon>
        <taxon>Hexapoda</taxon>
        <taxon>Insecta</taxon>
        <taxon>Pterygota</taxon>
        <taxon>Neoptera</taxon>
        <taxon>Paraneoptera</taxon>
        <taxon>Hemiptera</taxon>
        <taxon>Sternorrhyncha</taxon>
        <taxon>Aphidomorpha</taxon>
        <taxon>Aphidoidea</taxon>
        <taxon>Aphididae</taxon>
        <taxon>Lachninae</taxon>
        <taxon>Cinara</taxon>
    </lineage>
</organism>
<evidence type="ECO:0000256" key="2">
    <source>
        <dbReference type="SAM" id="Phobius"/>
    </source>
</evidence>
<dbReference type="Proteomes" id="UP000325440">
    <property type="component" value="Unassembled WGS sequence"/>
</dbReference>
<keyword evidence="3" id="KW-0732">Signal</keyword>
<protein>
    <submittedName>
        <fullName evidence="4">Uncharacterized protein</fullName>
    </submittedName>
</protein>
<dbReference type="AlphaFoldDB" id="A0A5E4MJM3"/>
<reference evidence="4 5" key="1">
    <citation type="submission" date="2019-08" db="EMBL/GenBank/DDBJ databases">
        <authorList>
            <person name="Alioto T."/>
            <person name="Alioto T."/>
            <person name="Gomez Garrido J."/>
        </authorList>
    </citation>
    <scope>NUCLEOTIDE SEQUENCE [LARGE SCALE GENOMIC DNA]</scope>
</reference>
<proteinExistence type="predicted"/>
<sequence length="198" mass="21913">MTTTHFSRYVIAAAVFVATVASSTPLFSSREWAAVVEEVTGLPGTANATATTSFPFPVGQRNVSDVRLGSSTTAAGVAKKTPRIHGGRGVNGKKNRNKHKKNKKQNRRNRNNKFDKLRISKAATNIVDTSDVRTLQPMVVSSEATKEITEERCVLAKKQFEHTKFMQLFSTYVLLTMLVIFVTILIVFVIKDCTCNYP</sequence>
<feature type="compositionally biased region" description="Basic residues" evidence="1">
    <location>
        <begin position="80"/>
        <end position="111"/>
    </location>
</feature>